<gene>
    <name evidence="1" type="ORF">HannXRQ_Chr17g0548811</name>
</gene>
<dbReference type="InParanoid" id="A0A251RPG5"/>
<evidence type="ECO:0000313" key="1">
    <source>
        <dbReference type="EMBL" id="OTF86256.1"/>
    </source>
</evidence>
<sequence>MELRFNVFRQCMLQRVIQHLFGILLKPSTSLKFCSNLISLLFQSLSCKTSKNHYVHFRIKGFSNFSLS</sequence>
<proteinExistence type="predicted"/>
<organism evidence="1 2">
    <name type="scientific">Helianthus annuus</name>
    <name type="common">Common sunflower</name>
    <dbReference type="NCBI Taxonomy" id="4232"/>
    <lineage>
        <taxon>Eukaryota</taxon>
        <taxon>Viridiplantae</taxon>
        <taxon>Streptophyta</taxon>
        <taxon>Embryophyta</taxon>
        <taxon>Tracheophyta</taxon>
        <taxon>Spermatophyta</taxon>
        <taxon>Magnoliopsida</taxon>
        <taxon>eudicotyledons</taxon>
        <taxon>Gunneridae</taxon>
        <taxon>Pentapetalae</taxon>
        <taxon>asterids</taxon>
        <taxon>campanulids</taxon>
        <taxon>Asterales</taxon>
        <taxon>Asteraceae</taxon>
        <taxon>Asteroideae</taxon>
        <taxon>Heliantheae alliance</taxon>
        <taxon>Heliantheae</taxon>
        <taxon>Helianthus</taxon>
    </lineage>
</organism>
<dbReference type="EMBL" id="CM007906">
    <property type="protein sequence ID" value="OTF86256.1"/>
    <property type="molecule type" value="Genomic_DNA"/>
</dbReference>
<protein>
    <submittedName>
        <fullName evidence="1">Uncharacterized protein</fullName>
    </submittedName>
</protein>
<evidence type="ECO:0000313" key="2">
    <source>
        <dbReference type="Proteomes" id="UP000215914"/>
    </source>
</evidence>
<reference evidence="2" key="1">
    <citation type="journal article" date="2017" name="Nature">
        <title>The sunflower genome provides insights into oil metabolism, flowering and Asterid evolution.</title>
        <authorList>
            <person name="Badouin H."/>
            <person name="Gouzy J."/>
            <person name="Grassa C.J."/>
            <person name="Murat F."/>
            <person name="Staton S.E."/>
            <person name="Cottret L."/>
            <person name="Lelandais-Briere C."/>
            <person name="Owens G.L."/>
            <person name="Carrere S."/>
            <person name="Mayjonade B."/>
            <person name="Legrand L."/>
            <person name="Gill N."/>
            <person name="Kane N.C."/>
            <person name="Bowers J.E."/>
            <person name="Hubner S."/>
            <person name="Bellec A."/>
            <person name="Berard A."/>
            <person name="Berges H."/>
            <person name="Blanchet N."/>
            <person name="Boniface M.C."/>
            <person name="Brunel D."/>
            <person name="Catrice O."/>
            <person name="Chaidir N."/>
            <person name="Claudel C."/>
            <person name="Donnadieu C."/>
            <person name="Faraut T."/>
            <person name="Fievet G."/>
            <person name="Helmstetter N."/>
            <person name="King M."/>
            <person name="Knapp S.J."/>
            <person name="Lai Z."/>
            <person name="Le Paslier M.C."/>
            <person name="Lippi Y."/>
            <person name="Lorenzon L."/>
            <person name="Mandel J.R."/>
            <person name="Marage G."/>
            <person name="Marchand G."/>
            <person name="Marquand E."/>
            <person name="Bret-Mestries E."/>
            <person name="Morien E."/>
            <person name="Nambeesan S."/>
            <person name="Nguyen T."/>
            <person name="Pegot-Espagnet P."/>
            <person name="Pouilly N."/>
            <person name="Raftis F."/>
            <person name="Sallet E."/>
            <person name="Schiex T."/>
            <person name="Thomas J."/>
            <person name="Vandecasteele C."/>
            <person name="Vares D."/>
            <person name="Vear F."/>
            <person name="Vautrin S."/>
            <person name="Crespi M."/>
            <person name="Mangin B."/>
            <person name="Burke J.M."/>
            <person name="Salse J."/>
            <person name="Munos S."/>
            <person name="Vincourt P."/>
            <person name="Rieseberg L.H."/>
            <person name="Langlade N.B."/>
        </authorList>
    </citation>
    <scope>NUCLEOTIDE SEQUENCE [LARGE SCALE GENOMIC DNA]</scope>
    <source>
        <strain evidence="2">cv. SF193</strain>
    </source>
</reference>
<dbReference type="AlphaFoldDB" id="A0A251RPG5"/>
<keyword evidence="2" id="KW-1185">Reference proteome</keyword>
<accession>A0A251RPG5</accession>
<dbReference type="Proteomes" id="UP000215914">
    <property type="component" value="Chromosome 17"/>
</dbReference>
<name>A0A251RPG5_HELAN</name>